<dbReference type="Proteomes" id="UP000507695">
    <property type="component" value="Unassembled WGS sequence"/>
</dbReference>
<dbReference type="PANTHER" id="PTHR43776">
    <property type="entry name" value="TRANSPORT ATP-BINDING PROTEIN"/>
    <property type="match status" value="1"/>
</dbReference>
<evidence type="ECO:0000313" key="6">
    <source>
        <dbReference type="EMBL" id="VTM56660.1"/>
    </source>
</evidence>
<feature type="domain" description="ABC transporter" evidence="5">
    <location>
        <begin position="34"/>
        <end position="83"/>
    </location>
</feature>
<reference evidence="6" key="1">
    <citation type="submission" date="2019-04" db="EMBL/GenBank/DDBJ databases">
        <authorList>
            <consortium name="Pathogen Informatics"/>
        </authorList>
    </citation>
    <scope>NUCLEOTIDE SEQUENCE</scope>
    <source>
        <strain evidence="6">NCTC9183</strain>
    </source>
</reference>
<dbReference type="EC" id="3.6.3.-" evidence="6"/>
<dbReference type="PANTHER" id="PTHR43776:SF7">
    <property type="entry name" value="D,D-DIPEPTIDE TRANSPORT ATP-BINDING PROTEIN DDPF-RELATED"/>
    <property type="match status" value="1"/>
</dbReference>
<gene>
    <name evidence="6" type="primary">gsiA_12</name>
    <name evidence="6" type="ORF">NCTC9183_04230</name>
</gene>
<evidence type="ECO:0000256" key="1">
    <source>
        <dbReference type="ARBA" id="ARBA00005417"/>
    </source>
</evidence>
<keyword evidence="4 6" id="KW-0067">ATP-binding</keyword>
<keyword evidence="3" id="KW-0547">Nucleotide-binding</keyword>
<evidence type="ECO:0000256" key="2">
    <source>
        <dbReference type="ARBA" id="ARBA00022448"/>
    </source>
</evidence>
<dbReference type="Pfam" id="PF00005">
    <property type="entry name" value="ABC_tran"/>
    <property type="match status" value="1"/>
</dbReference>
<sequence length="106" mass="11314">MSERYVIEVDGLKKYFPLRDGLFGQQTGELRAVDGVSFNIRPGTIFGLVGESGSGKTTVGRTLLGLYEKSAGSVKFHGQELADLTAPACALSGPGCSWCFRTPIAR</sequence>
<comment type="similarity">
    <text evidence="1">Belongs to the ABC transporter superfamily.</text>
</comment>
<keyword evidence="6" id="KW-0378">Hydrolase</keyword>
<evidence type="ECO:0000259" key="5">
    <source>
        <dbReference type="Pfam" id="PF00005"/>
    </source>
</evidence>
<dbReference type="GO" id="GO:0016887">
    <property type="term" value="F:ATP hydrolysis activity"/>
    <property type="evidence" value="ECO:0007669"/>
    <property type="project" value="InterPro"/>
</dbReference>
<evidence type="ECO:0000256" key="3">
    <source>
        <dbReference type="ARBA" id="ARBA00022741"/>
    </source>
</evidence>
<dbReference type="GO" id="GO:0005524">
    <property type="term" value="F:ATP binding"/>
    <property type="evidence" value="ECO:0007669"/>
    <property type="project" value="UniProtKB-KW"/>
</dbReference>
<dbReference type="EMBL" id="CABDVL010000003">
    <property type="protein sequence ID" value="VTM56660.1"/>
    <property type="molecule type" value="Genomic_DNA"/>
</dbReference>
<accession>A0A4P0Y4M4</accession>
<organism evidence="6">
    <name type="scientific">Klebsiella pneumoniae</name>
    <dbReference type="NCBI Taxonomy" id="573"/>
    <lineage>
        <taxon>Bacteria</taxon>
        <taxon>Pseudomonadati</taxon>
        <taxon>Pseudomonadota</taxon>
        <taxon>Gammaproteobacteria</taxon>
        <taxon>Enterobacterales</taxon>
        <taxon>Enterobacteriaceae</taxon>
        <taxon>Klebsiella/Raoultella group</taxon>
        <taxon>Klebsiella</taxon>
        <taxon>Klebsiella pneumoniae complex</taxon>
    </lineage>
</organism>
<dbReference type="AlphaFoldDB" id="A0A4P0Y4M4"/>
<evidence type="ECO:0000256" key="4">
    <source>
        <dbReference type="ARBA" id="ARBA00022840"/>
    </source>
</evidence>
<name>A0A4P0Y4M4_KLEPN</name>
<dbReference type="InterPro" id="IPR050319">
    <property type="entry name" value="ABC_transp_ATP-bind"/>
</dbReference>
<dbReference type="InterPro" id="IPR003439">
    <property type="entry name" value="ABC_transporter-like_ATP-bd"/>
</dbReference>
<protein>
    <submittedName>
        <fullName evidence="6">Oligopeptide transport ATP-binding protein OppF</fullName>
        <ecNumber evidence="6">3.6.3.-</ecNumber>
    </submittedName>
</protein>
<proteinExistence type="inferred from homology"/>
<dbReference type="Gene3D" id="3.40.50.300">
    <property type="entry name" value="P-loop containing nucleotide triphosphate hydrolases"/>
    <property type="match status" value="1"/>
</dbReference>
<keyword evidence="2" id="KW-0813">Transport</keyword>
<dbReference type="InterPro" id="IPR027417">
    <property type="entry name" value="P-loop_NTPase"/>
</dbReference>
<dbReference type="SUPFAM" id="SSF52540">
    <property type="entry name" value="P-loop containing nucleoside triphosphate hydrolases"/>
    <property type="match status" value="1"/>
</dbReference>